<dbReference type="PROSITE" id="PS51007">
    <property type="entry name" value="CYTC"/>
    <property type="match status" value="2"/>
</dbReference>
<name>A0A7V8GN94_9GAMM</name>
<proteinExistence type="predicted"/>
<keyword evidence="13" id="KW-1185">Reference proteome</keyword>
<dbReference type="PANTHER" id="PTHR30600">
    <property type="entry name" value="CYTOCHROME C PEROXIDASE-RELATED"/>
    <property type="match status" value="1"/>
</dbReference>
<keyword evidence="5" id="KW-0574">Periplasm</keyword>
<dbReference type="InterPro" id="IPR009056">
    <property type="entry name" value="Cyt_c-like_dom"/>
</dbReference>
<feature type="binding site" description="covalent" evidence="8">
    <location>
        <position position="211"/>
    </location>
    <ligand>
        <name>heme c</name>
        <dbReference type="ChEBI" id="CHEBI:61717"/>
        <label>2</label>
    </ligand>
</feature>
<dbReference type="Proteomes" id="UP000462066">
    <property type="component" value="Unassembled WGS sequence"/>
</dbReference>
<comment type="PTM">
    <text evidence="8">Binds 2 heme groups per subunit.</text>
</comment>
<dbReference type="SUPFAM" id="SSF46626">
    <property type="entry name" value="Cytochrome c"/>
    <property type="match status" value="2"/>
</dbReference>
<dbReference type="AlphaFoldDB" id="A0A7V8GN94"/>
<sequence length="334" mass="36028">MSARLPLPFAVALATAAILAAPWLGATSQDAPLPLPDDPRQARAELGRRLFFDPVLSGDRTVSCASCHKPEHAFADDVAVSPGVAGRLGTRNTPTVMNSAGRTSMFWDGRAETLEDQAIFPIENPLEMDLPIADALRRLNDDPRYAQAFEAAYGGPATARTLGRALAAYQKTLDTTDSPYDRYAQGDDAAIGAAAKRGRLLFIGKAKCAECHSGEDFTSDRFRNIGLFNRGSLDDRGRGAITGDPADDGQFKVPSLRNVAVTAPYMHNGMFARLREVIEYYNDPDRVVPDAHGRDASMQAALQLTADEIDDLESFLVALTDDRFAAAAGRGARR</sequence>
<dbReference type="InterPro" id="IPR026259">
    <property type="entry name" value="MauG/Cytc_peroxidase"/>
</dbReference>
<keyword evidence="3 9" id="KW-0479">Metal-binding</keyword>
<feature type="binding site" description="covalent" evidence="8">
    <location>
        <position position="67"/>
    </location>
    <ligand>
        <name>heme c</name>
        <dbReference type="ChEBI" id="CHEBI:61717"/>
        <label>1</label>
    </ligand>
</feature>
<accession>A0A7V8GN94</accession>
<evidence type="ECO:0000256" key="7">
    <source>
        <dbReference type="ARBA" id="ARBA00023004"/>
    </source>
</evidence>
<feature type="binding site" description="covalent" evidence="8">
    <location>
        <position position="64"/>
    </location>
    <ligand>
        <name>heme c</name>
        <dbReference type="ChEBI" id="CHEBI:61717"/>
        <label>1</label>
    </ligand>
</feature>
<dbReference type="Pfam" id="PF03150">
    <property type="entry name" value="CCP_MauG"/>
    <property type="match status" value="1"/>
</dbReference>
<evidence type="ECO:0000256" key="4">
    <source>
        <dbReference type="ARBA" id="ARBA00022729"/>
    </source>
</evidence>
<dbReference type="GO" id="GO:0004130">
    <property type="term" value="F:cytochrome-c peroxidase activity"/>
    <property type="evidence" value="ECO:0007669"/>
    <property type="project" value="TreeGrafter"/>
</dbReference>
<evidence type="ECO:0000256" key="2">
    <source>
        <dbReference type="ARBA" id="ARBA00022617"/>
    </source>
</evidence>
<dbReference type="Gene3D" id="1.10.760.10">
    <property type="entry name" value="Cytochrome c-like domain"/>
    <property type="match status" value="2"/>
</dbReference>
<evidence type="ECO:0000256" key="9">
    <source>
        <dbReference type="PIRSR" id="PIRSR000294-2"/>
    </source>
</evidence>
<dbReference type="InterPro" id="IPR004852">
    <property type="entry name" value="Di-haem_cyt_c_peroxidsae"/>
</dbReference>
<keyword evidence="4 10" id="KW-0732">Signal</keyword>
<reference evidence="12 13" key="1">
    <citation type="submission" date="2017-10" db="EMBL/GenBank/DDBJ databases">
        <title>Whole genome sequencing of Pseudoxanthomonas broegbernensis DSM 12573(T).</title>
        <authorList>
            <person name="Kumar S."/>
            <person name="Bansal K."/>
            <person name="Kaur A."/>
            <person name="Patil P."/>
            <person name="Sharma S."/>
            <person name="Patil P.B."/>
        </authorList>
    </citation>
    <scope>NUCLEOTIDE SEQUENCE [LARGE SCALE GENOMIC DNA]</scope>
    <source>
        <strain evidence="12 13">DSM 12573</strain>
    </source>
</reference>
<comment type="caution">
    <text evidence="12">The sequence shown here is derived from an EMBL/GenBank/DDBJ whole genome shotgun (WGS) entry which is preliminary data.</text>
</comment>
<dbReference type="GO" id="GO:0009055">
    <property type="term" value="F:electron transfer activity"/>
    <property type="evidence" value="ECO:0007669"/>
    <property type="project" value="InterPro"/>
</dbReference>
<evidence type="ECO:0000256" key="1">
    <source>
        <dbReference type="ARBA" id="ARBA00004418"/>
    </source>
</evidence>
<comment type="subcellular location">
    <subcellularLocation>
        <location evidence="1">Periplasm</location>
    </subcellularLocation>
</comment>
<dbReference type="InterPro" id="IPR036909">
    <property type="entry name" value="Cyt_c-like_dom_sf"/>
</dbReference>
<protein>
    <submittedName>
        <fullName evidence="12">Cytochrome-c peroxidase</fullName>
    </submittedName>
</protein>
<dbReference type="GO" id="GO:0020037">
    <property type="term" value="F:heme binding"/>
    <property type="evidence" value="ECO:0007669"/>
    <property type="project" value="InterPro"/>
</dbReference>
<evidence type="ECO:0000313" key="12">
    <source>
        <dbReference type="EMBL" id="KAF1686983.1"/>
    </source>
</evidence>
<evidence type="ECO:0000256" key="10">
    <source>
        <dbReference type="SAM" id="SignalP"/>
    </source>
</evidence>
<dbReference type="RefSeq" id="WP_162310610.1">
    <property type="nucleotide sequence ID" value="NZ_JACHGU010000004.1"/>
</dbReference>
<dbReference type="InterPro" id="IPR051395">
    <property type="entry name" value="Cytochrome_c_Peroxidase/MauG"/>
</dbReference>
<feature type="domain" description="Cytochrome c" evidence="11">
    <location>
        <begin position="42"/>
        <end position="143"/>
    </location>
</feature>
<evidence type="ECO:0000256" key="6">
    <source>
        <dbReference type="ARBA" id="ARBA00023002"/>
    </source>
</evidence>
<keyword evidence="12" id="KW-0575">Peroxidase</keyword>
<feature type="binding site" description="axial binding residue" evidence="9">
    <location>
        <position position="68"/>
    </location>
    <ligand>
        <name>heme c</name>
        <dbReference type="ChEBI" id="CHEBI:61717"/>
        <label>1</label>
    </ligand>
    <ligandPart>
        <name>Fe</name>
        <dbReference type="ChEBI" id="CHEBI:18248"/>
    </ligandPart>
</feature>
<dbReference type="Pfam" id="PF00034">
    <property type="entry name" value="Cytochrom_C"/>
    <property type="match status" value="1"/>
</dbReference>
<keyword evidence="2 8" id="KW-0349">Heme</keyword>
<feature type="binding site" description="axial binding residue" evidence="9">
    <location>
        <position position="212"/>
    </location>
    <ligand>
        <name>heme c</name>
        <dbReference type="ChEBI" id="CHEBI:61717"/>
        <label>2</label>
    </ligand>
    <ligandPart>
        <name>Fe</name>
        <dbReference type="ChEBI" id="CHEBI:18248"/>
    </ligandPart>
</feature>
<dbReference type="EMBL" id="MWIP01000004">
    <property type="protein sequence ID" value="KAF1686983.1"/>
    <property type="molecule type" value="Genomic_DNA"/>
</dbReference>
<dbReference type="PIRSF" id="PIRSF000294">
    <property type="entry name" value="Cytochrome-c_peroxidase"/>
    <property type="match status" value="1"/>
</dbReference>
<evidence type="ECO:0000256" key="8">
    <source>
        <dbReference type="PIRSR" id="PIRSR000294-1"/>
    </source>
</evidence>
<evidence type="ECO:0000313" key="13">
    <source>
        <dbReference type="Proteomes" id="UP000462066"/>
    </source>
</evidence>
<keyword evidence="6" id="KW-0560">Oxidoreductase</keyword>
<keyword evidence="7 9" id="KW-0408">Iron</keyword>
<feature type="chain" id="PRO_5030718431" evidence="10">
    <location>
        <begin position="21"/>
        <end position="334"/>
    </location>
</feature>
<feature type="binding site" description="covalent" evidence="8">
    <location>
        <position position="208"/>
    </location>
    <ligand>
        <name>heme c</name>
        <dbReference type="ChEBI" id="CHEBI:61717"/>
        <label>2</label>
    </ligand>
</feature>
<evidence type="ECO:0000256" key="5">
    <source>
        <dbReference type="ARBA" id="ARBA00022764"/>
    </source>
</evidence>
<comment type="cofactor">
    <cofactor evidence="8">
        <name>heme</name>
        <dbReference type="ChEBI" id="CHEBI:30413"/>
    </cofactor>
    <text evidence="8">Binds 2 heme groups.</text>
</comment>
<dbReference type="GO" id="GO:0042597">
    <property type="term" value="C:periplasmic space"/>
    <property type="evidence" value="ECO:0007669"/>
    <property type="project" value="UniProtKB-SubCell"/>
</dbReference>
<evidence type="ECO:0000259" key="11">
    <source>
        <dbReference type="PROSITE" id="PS51007"/>
    </source>
</evidence>
<gene>
    <name evidence="12" type="ORF">B1992_06305</name>
</gene>
<dbReference type="GO" id="GO:0046872">
    <property type="term" value="F:metal ion binding"/>
    <property type="evidence" value="ECO:0007669"/>
    <property type="project" value="UniProtKB-KW"/>
</dbReference>
<organism evidence="12 13">
    <name type="scientific">Pseudoxanthomonas broegbernensis</name>
    <dbReference type="NCBI Taxonomy" id="83619"/>
    <lineage>
        <taxon>Bacteria</taxon>
        <taxon>Pseudomonadati</taxon>
        <taxon>Pseudomonadota</taxon>
        <taxon>Gammaproteobacteria</taxon>
        <taxon>Lysobacterales</taxon>
        <taxon>Lysobacteraceae</taxon>
        <taxon>Pseudoxanthomonas</taxon>
    </lineage>
</organism>
<feature type="signal peptide" evidence="10">
    <location>
        <begin position="1"/>
        <end position="20"/>
    </location>
</feature>
<evidence type="ECO:0000256" key="3">
    <source>
        <dbReference type="ARBA" id="ARBA00022723"/>
    </source>
</evidence>
<feature type="domain" description="Cytochrome c" evidence="11">
    <location>
        <begin position="193"/>
        <end position="320"/>
    </location>
</feature>